<dbReference type="AlphaFoldDB" id="A0AA40FYR8"/>
<organism evidence="2 3">
    <name type="scientific">Melipona bicolor</name>
    <dbReference type="NCBI Taxonomy" id="60889"/>
    <lineage>
        <taxon>Eukaryota</taxon>
        <taxon>Metazoa</taxon>
        <taxon>Ecdysozoa</taxon>
        <taxon>Arthropoda</taxon>
        <taxon>Hexapoda</taxon>
        <taxon>Insecta</taxon>
        <taxon>Pterygota</taxon>
        <taxon>Neoptera</taxon>
        <taxon>Endopterygota</taxon>
        <taxon>Hymenoptera</taxon>
        <taxon>Apocrita</taxon>
        <taxon>Aculeata</taxon>
        <taxon>Apoidea</taxon>
        <taxon>Anthophila</taxon>
        <taxon>Apidae</taxon>
        <taxon>Melipona</taxon>
    </lineage>
</organism>
<feature type="region of interest" description="Disordered" evidence="1">
    <location>
        <begin position="113"/>
        <end position="147"/>
    </location>
</feature>
<protein>
    <submittedName>
        <fullName evidence="2">Uncharacterized protein</fullName>
    </submittedName>
</protein>
<dbReference type="Proteomes" id="UP001177670">
    <property type="component" value="Unassembled WGS sequence"/>
</dbReference>
<comment type="caution">
    <text evidence="2">The sequence shown here is derived from an EMBL/GenBank/DDBJ whole genome shotgun (WGS) entry which is preliminary data.</text>
</comment>
<dbReference type="EMBL" id="JAHYIQ010000012">
    <property type="protein sequence ID" value="KAK1127535.1"/>
    <property type="molecule type" value="Genomic_DNA"/>
</dbReference>
<evidence type="ECO:0000313" key="2">
    <source>
        <dbReference type="EMBL" id="KAK1127535.1"/>
    </source>
</evidence>
<evidence type="ECO:0000313" key="3">
    <source>
        <dbReference type="Proteomes" id="UP001177670"/>
    </source>
</evidence>
<keyword evidence="3" id="KW-1185">Reference proteome</keyword>
<evidence type="ECO:0000256" key="1">
    <source>
        <dbReference type="SAM" id="MobiDB-lite"/>
    </source>
</evidence>
<reference evidence="2" key="1">
    <citation type="submission" date="2021-10" db="EMBL/GenBank/DDBJ databases">
        <title>Melipona bicolor Genome sequencing and assembly.</title>
        <authorList>
            <person name="Araujo N.S."/>
            <person name="Arias M.C."/>
        </authorList>
    </citation>
    <scope>NUCLEOTIDE SEQUENCE</scope>
    <source>
        <strain evidence="2">USP_2M_L1-L4_2017</strain>
        <tissue evidence="2">Whole body</tissue>
    </source>
</reference>
<proteinExistence type="predicted"/>
<feature type="compositionally biased region" description="Basic and acidic residues" evidence="1">
    <location>
        <begin position="129"/>
        <end position="144"/>
    </location>
</feature>
<gene>
    <name evidence="2" type="ORF">K0M31_004067</name>
</gene>
<name>A0AA40FYR8_9HYME</name>
<accession>A0AA40FYR8</accession>
<sequence length="173" mass="18831">MLTRGTISYEGKRVYESVLSGRGGSKRWLLLNTGCHLLTVALSSSHWFPVKCIAKTRYVRLENDIGKSFFHQGSTVIPFVTRSTRDSRDACFLASVVSAIPCCVPARIEGTDGHVPTSQDDGDDNDFDEGNRSKRVDDQNEAKCEGTGNASARVSNCFAALHDVVVLNDEAGC</sequence>